<gene>
    <name evidence="2" type="ORF">EAX62_07075</name>
</gene>
<accession>A0A3M0GBW0</accession>
<protein>
    <submittedName>
        <fullName evidence="2">Uncharacterized protein</fullName>
    </submittedName>
</protein>
<feature type="region of interest" description="Disordered" evidence="1">
    <location>
        <begin position="57"/>
        <end position="85"/>
    </location>
</feature>
<name>A0A3M0GBW0_9ACTN</name>
<reference evidence="2 3" key="1">
    <citation type="submission" date="2018-10" db="EMBL/GenBank/DDBJ databases">
        <title>Tessaracoccus antarcticuss sp. nov., isolated from sediment.</title>
        <authorList>
            <person name="Zhou L.Y."/>
            <person name="Du Z.J."/>
        </authorList>
    </citation>
    <scope>NUCLEOTIDE SEQUENCE [LARGE SCALE GENOMIC DNA]</scope>
    <source>
        <strain evidence="2 3">JDX10</strain>
    </source>
</reference>
<evidence type="ECO:0000313" key="3">
    <source>
        <dbReference type="Proteomes" id="UP000275256"/>
    </source>
</evidence>
<comment type="caution">
    <text evidence="2">The sequence shown here is derived from an EMBL/GenBank/DDBJ whole genome shotgun (WGS) entry which is preliminary data.</text>
</comment>
<sequence>MERLGLAQIARPSEEGYNRHGFVYGRQVAIRRNAPFPLNTMFHNRCTSYSATAAPDIPDGPSYRLRNHHAQANELRRITTGTNTR</sequence>
<dbReference type="RefSeq" id="WP_121900860.1">
    <property type="nucleotide sequence ID" value="NZ_REFW01000001.1"/>
</dbReference>
<keyword evidence="3" id="KW-1185">Reference proteome</keyword>
<proteinExistence type="predicted"/>
<dbReference type="Proteomes" id="UP000275256">
    <property type="component" value="Unassembled WGS sequence"/>
</dbReference>
<dbReference type="EMBL" id="REFW01000001">
    <property type="protein sequence ID" value="RMB62310.1"/>
    <property type="molecule type" value="Genomic_DNA"/>
</dbReference>
<evidence type="ECO:0000313" key="2">
    <source>
        <dbReference type="EMBL" id="RMB62310.1"/>
    </source>
</evidence>
<organism evidence="2 3">
    <name type="scientific">Tessaracoccus antarcticus</name>
    <dbReference type="NCBI Taxonomy" id="2479848"/>
    <lineage>
        <taxon>Bacteria</taxon>
        <taxon>Bacillati</taxon>
        <taxon>Actinomycetota</taxon>
        <taxon>Actinomycetes</taxon>
        <taxon>Propionibacteriales</taxon>
        <taxon>Propionibacteriaceae</taxon>
        <taxon>Tessaracoccus</taxon>
    </lineage>
</organism>
<evidence type="ECO:0000256" key="1">
    <source>
        <dbReference type="SAM" id="MobiDB-lite"/>
    </source>
</evidence>
<dbReference type="AlphaFoldDB" id="A0A3M0GBW0"/>